<evidence type="ECO:0000256" key="1">
    <source>
        <dbReference type="SAM" id="MobiDB-lite"/>
    </source>
</evidence>
<dbReference type="Proteomes" id="UP001299970">
    <property type="component" value="Unassembled WGS sequence"/>
</dbReference>
<evidence type="ECO:0000313" key="3">
    <source>
        <dbReference type="Proteomes" id="UP001299970"/>
    </source>
</evidence>
<protein>
    <submittedName>
        <fullName evidence="2">Uncharacterized protein</fullName>
    </submittedName>
</protein>
<reference evidence="2 3" key="1">
    <citation type="submission" date="2022-03" db="EMBL/GenBank/DDBJ databases">
        <title>Pseudonocardia alaer sp. nov., a novel actinomycete isolated from reed forest soil.</title>
        <authorList>
            <person name="Wang L."/>
        </authorList>
    </citation>
    <scope>NUCLEOTIDE SEQUENCE [LARGE SCALE GENOMIC DNA]</scope>
    <source>
        <strain evidence="2 3">Y-16303</strain>
    </source>
</reference>
<proteinExistence type="predicted"/>
<name>A0ABS9THN3_9PSEU</name>
<dbReference type="RefSeq" id="WP_241038338.1">
    <property type="nucleotide sequence ID" value="NZ_BAAAJF010000012.1"/>
</dbReference>
<organism evidence="2 3">
    <name type="scientific">Pseudonocardia alaniniphila</name>
    <dbReference type="NCBI Taxonomy" id="75291"/>
    <lineage>
        <taxon>Bacteria</taxon>
        <taxon>Bacillati</taxon>
        <taxon>Actinomycetota</taxon>
        <taxon>Actinomycetes</taxon>
        <taxon>Pseudonocardiales</taxon>
        <taxon>Pseudonocardiaceae</taxon>
        <taxon>Pseudonocardia</taxon>
    </lineage>
</organism>
<comment type="caution">
    <text evidence="2">The sequence shown here is derived from an EMBL/GenBank/DDBJ whole genome shotgun (WGS) entry which is preliminary data.</text>
</comment>
<feature type="region of interest" description="Disordered" evidence="1">
    <location>
        <begin position="18"/>
        <end position="46"/>
    </location>
</feature>
<accession>A0ABS9THN3</accession>
<dbReference type="EMBL" id="JAKXMK010000016">
    <property type="protein sequence ID" value="MCH6167796.1"/>
    <property type="molecule type" value="Genomic_DNA"/>
</dbReference>
<keyword evidence="3" id="KW-1185">Reference proteome</keyword>
<sequence length="46" mass="5127">MNRNADLATFLRSSRARLDPTDARAASDRAGLRRAELATPAREDRN</sequence>
<evidence type="ECO:0000313" key="2">
    <source>
        <dbReference type="EMBL" id="MCH6167796.1"/>
    </source>
</evidence>
<gene>
    <name evidence="2" type="ORF">MMF94_19080</name>
</gene>